<evidence type="ECO:0000259" key="4">
    <source>
        <dbReference type="PROSITE" id="PS51304"/>
    </source>
</evidence>
<dbReference type="InterPro" id="IPR044156">
    <property type="entry name" value="Galectin-like"/>
</dbReference>
<dbReference type="Proteomes" id="UP000094527">
    <property type="component" value="Unassembled WGS sequence"/>
</dbReference>
<dbReference type="InterPro" id="IPR001079">
    <property type="entry name" value="Galectin_CRD"/>
</dbReference>
<dbReference type="GO" id="GO:0030246">
    <property type="term" value="F:carbohydrate binding"/>
    <property type="evidence" value="ECO:0007669"/>
    <property type="project" value="UniProtKB-KW"/>
</dbReference>
<feature type="transmembrane region" description="Helical" evidence="2">
    <location>
        <begin position="402"/>
        <end position="423"/>
    </location>
</feature>
<feature type="chain" id="PRO_5008904441" evidence="3">
    <location>
        <begin position="18"/>
        <end position="752"/>
    </location>
</feature>
<dbReference type="PANTHER" id="PTHR11346">
    <property type="entry name" value="GALECTIN"/>
    <property type="match status" value="1"/>
</dbReference>
<dbReference type="InterPro" id="IPR013320">
    <property type="entry name" value="ConA-like_dom_sf"/>
</dbReference>
<gene>
    <name evidence="5" type="ORF">Ocin01_11069</name>
</gene>
<feature type="signal peptide" evidence="3">
    <location>
        <begin position="1"/>
        <end position="17"/>
    </location>
</feature>
<evidence type="ECO:0000256" key="3">
    <source>
        <dbReference type="SAM" id="SignalP"/>
    </source>
</evidence>
<protein>
    <submittedName>
        <fullName evidence="5">Galectin-4</fullName>
    </submittedName>
</protein>
<feature type="domain" description="Galectin" evidence="4">
    <location>
        <begin position="225"/>
        <end position="369"/>
    </location>
</feature>
<name>A0A1D2MRT6_ORCCI</name>
<feature type="transmembrane region" description="Helical" evidence="2">
    <location>
        <begin position="499"/>
        <end position="521"/>
    </location>
</feature>
<keyword evidence="1" id="KW-0430">Lectin</keyword>
<evidence type="ECO:0000313" key="5">
    <source>
        <dbReference type="EMBL" id="ODM95611.1"/>
    </source>
</evidence>
<dbReference type="SMART" id="SM00908">
    <property type="entry name" value="Gal-bind_lectin"/>
    <property type="match status" value="2"/>
</dbReference>
<dbReference type="Pfam" id="PF00337">
    <property type="entry name" value="Gal-bind_lectin"/>
    <property type="match status" value="2"/>
</dbReference>
<proteinExistence type="predicted"/>
<feature type="domain" description="Galectin" evidence="4">
    <location>
        <begin position="27"/>
        <end position="163"/>
    </location>
</feature>
<keyword evidence="2" id="KW-0812">Transmembrane</keyword>
<dbReference type="CDD" id="cd00070">
    <property type="entry name" value="GLECT"/>
    <property type="match status" value="2"/>
</dbReference>
<keyword evidence="3" id="KW-0732">Signal</keyword>
<evidence type="ECO:0000313" key="6">
    <source>
        <dbReference type="Proteomes" id="UP000094527"/>
    </source>
</evidence>
<dbReference type="SMART" id="SM00276">
    <property type="entry name" value="GLECT"/>
    <property type="match status" value="2"/>
</dbReference>
<reference evidence="5 6" key="1">
    <citation type="journal article" date="2016" name="Genome Biol. Evol.">
        <title>Gene Family Evolution Reflects Adaptation to Soil Environmental Stressors in the Genome of the Collembolan Orchesella cincta.</title>
        <authorList>
            <person name="Faddeeva-Vakhrusheva A."/>
            <person name="Derks M.F."/>
            <person name="Anvar S.Y."/>
            <person name="Agamennone V."/>
            <person name="Suring W."/>
            <person name="Smit S."/>
            <person name="van Straalen N.M."/>
            <person name="Roelofs D."/>
        </authorList>
    </citation>
    <scope>NUCLEOTIDE SEQUENCE [LARGE SCALE GENOMIC DNA]</scope>
    <source>
        <tissue evidence="5">Mixed pool</tissue>
    </source>
</reference>
<feature type="transmembrane region" description="Helical" evidence="2">
    <location>
        <begin position="654"/>
        <end position="678"/>
    </location>
</feature>
<comment type="caution">
    <text evidence="5">The sequence shown here is derived from an EMBL/GenBank/DDBJ whole genome shotgun (WGS) entry which is preliminary data.</text>
</comment>
<dbReference type="SUPFAM" id="SSF49899">
    <property type="entry name" value="Concanavalin A-like lectins/glucanases"/>
    <property type="match status" value="2"/>
</dbReference>
<evidence type="ECO:0000256" key="1">
    <source>
        <dbReference type="ARBA" id="ARBA00022734"/>
    </source>
</evidence>
<dbReference type="OrthoDB" id="5795596at2759"/>
<accession>A0A1D2MRT6</accession>
<dbReference type="Gene3D" id="2.60.120.200">
    <property type="match status" value="2"/>
</dbReference>
<feature type="transmembrane region" description="Helical" evidence="2">
    <location>
        <begin position="620"/>
        <end position="642"/>
    </location>
</feature>
<dbReference type="PROSITE" id="PS51304">
    <property type="entry name" value="GALECTIN"/>
    <property type="match status" value="2"/>
</dbReference>
<keyword evidence="2" id="KW-0472">Membrane</keyword>
<evidence type="ECO:0000256" key="2">
    <source>
        <dbReference type="SAM" id="Phobius"/>
    </source>
</evidence>
<keyword evidence="2" id="KW-1133">Transmembrane helix</keyword>
<keyword evidence="6" id="KW-1185">Reference proteome</keyword>
<sequence>MNPQWFILFLAVSASNALTINNPEIPFMTQMGSGLAVGNKISIIGRMTSTARNVAINFNKGWKEYDGTVLLHFNIRFHEDPSAVVIDTHVPGVGWSNPVRPTSFPFEKESRFHIEILCEEAQFNISVNGKFYYNFQYRLPLQNANVLHIADAGELEVFSIIVYKGEITNSSDLVPCYPGYETTVTTPLVASSRTDTNVQGANSNSTATTPTSQLFETFVVKEIPYVTQLGSGLKVGDQISIIGRFQNAAYNVALNLNKGFDGYNGTVVLHFNIRFYEPNGVVLDTFQRGWQKAERPSAPFPFTKGSLFQIQISCGNDSFDISVDGKPYYQFKYRSIPLSEANRLNHDPVTDPHFMLCDIVISLTKFTTGVGSVLGFCPVKVDTIHGKLKVHTWSWARAVHSWLWIFIYSIIVLPTHTVEVYLSKRIVRNVQNKHTLIYLILTIISCIVFTILLGIVVLKPLALCQIGNAVYKYVETFPGKYITTYNKKKDQLRVSLMEFLLIGAAVLTSLSISLFILYIFLHPTATPFPAFGVPSRLLSLPVYLIACLWPSLFAICFGGAVYIFYCQGIFILFSLIPIIQNELRLGRSHYITVELLRQPHHLVWNYRALQVFFKMFNIELGIILVPIQALITALILVCNVSLRFKWDLFEVNMRIFLAFSTATLLVAWVIFLGLAGVLHQESKKTVASWEWTFWSTKKEKMYMGRVKRTCVPICCGDGKRFVITPTTVLLFLRSVSKNTFRVMAMYGRIFGY</sequence>
<feature type="transmembrane region" description="Helical" evidence="2">
    <location>
        <begin position="435"/>
        <end position="458"/>
    </location>
</feature>
<dbReference type="STRING" id="48709.A0A1D2MRT6"/>
<dbReference type="PANTHER" id="PTHR11346:SF147">
    <property type="entry name" value="GALECTIN"/>
    <property type="match status" value="1"/>
</dbReference>
<dbReference type="EMBL" id="LJIJ01000645">
    <property type="protein sequence ID" value="ODM95611.1"/>
    <property type="molecule type" value="Genomic_DNA"/>
</dbReference>
<feature type="transmembrane region" description="Helical" evidence="2">
    <location>
        <begin position="552"/>
        <end position="579"/>
    </location>
</feature>
<organism evidence="5 6">
    <name type="scientific">Orchesella cincta</name>
    <name type="common">Springtail</name>
    <name type="synonym">Podura cincta</name>
    <dbReference type="NCBI Taxonomy" id="48709"/>
    <lineage>
        <taxon>Eukaryota</taxon>
        <taxon>Metazoa</taxon>
        <taxon>Ecdysozoa</taxon>
        <taxon>Arthropoda</taxon>
        <taxon>Hexapoda</taxon>
        <taxon>Collembola</taxon>
        <taxon>Entomobryomorpha</taxon>
        <taxon>Entomobryoidea</taxon>
        <taxon>Orchesellidae</taxon>
        <taxon>Orchesellinae</taxon>
        <taxon>Orchesella</taxon>
    </lineage>
</organism>
<dbReference type="AlphaFoldDB" id="A0A1D2MRT6"/>